<protein>
    <submittedName>
        <fullName evidence="9">Sulfonate ABC transporter</fullName>
    </submittedName>
</protein>
<dbReference type="GO" id="GO:0042918">
    <property type="term" value="P:alkanesulfonate transmembrane transport"/>
    <property type="evidence" value="ECO:0007669"/>
    <property type="project" value="UniProtKB-ARBA"/>
</dbReference>
<dbReference type="InterPro" id="IPR035906">
    <property type="entry name" value="MetI-like_sf"/>
</dbReference>
<evidence type="ECO:0000256" key="6">
    <source>
        <dbReference type="ARBA" id="ARBA00023136"/>
    </source>
</evidence>
<keyword evidence="2 7" id="KW-0813">Transport</keyword>
<proteinExistence type="inferred from homology"/>
<comment type="caution">
    <text evidence="9">The sequence shown here is derived from an EMBL/GenBank/DDBJ whole genome shotgun (WGS) entry which is preliminary data.</text>
</comment>
<dbReference type="AlphaFoldDB" id="A0A2S9K3E9"/>
<keyword evidence="5 7" id="KW-1133">Transmembrane helix</keyword>
<feature type="transmembrane region" description="Helical" evidence="7">
    <location>
        <begin position="248"/>
        <end position="265"/>
    </location>
</feature>
<evidence type="ECO:0000256" key="5">
    <source>
        <dbReference type="ARBA" id="ARBA00022989"/>
    </source>
</evidence>
<keyword evidence="3" id="KW-1003">Cell membrane</keyword>
<reference evidence="9 10" key="1">
    <citation type="submission" date="2018-03" db="EMBL/GenBank/DDBJ databases">
        <title>Comparative genomics illustrates the genes involved in a hyperalkaliphilic mechanisms of Serpentinomonas isolated from highly-alkaline calcium-rich serpentinized springs.</title>
        <authorList>
            <person name="Suzuki S."/>
            <person name="Ishii S."/>
            <person name="Walworth N."/>
            <person name="Bird L."/>
            <person name="Kuenen J.G."/>
            <person name="Nealson K.H."/>
        </authorList>
    </citation>
    <scope>NUCLEOTIDE SEQUENCE [LARGE SCALE GENOMIC DNA]</scope>
    <source>
        <strain evidence="9 10">P1</strain>
    </source>
</reference>
<gene>
    <name evidence="9" type="ORF">C6P64_12055</name>
</gene>
<dbReference type="FunFam" id="1.10.3720.10:FF:000003">
    <property type="entry name" value="Aliphatic sulfonate ABC transporter permease"/>
    <property type="match status" value="1"/>
</dbReference>
<dbReference type="OrthoDB" id="9806809at2"/>
<organism evidence="9 10">
    <name type="scientific">Malikia granosa</name>
    <dbReference type="NCBI Taxonomy" id="263067"/>
    <lineage>
        <taxon>Bacteria</taxon>
        <taxon>Pseudomonadati</taxon>
        <taxon>Pseudomonadota</taxon>
        <taxon>Betaproteobacteria</taxon>
        <taxon>Burkholderiales</taxon>
        <taxon>Comamonadaceae</taxon>
        <taxon>Malikia</taxon>
    </lineage>
</organism>
<dbReference type="GO" id="GO:0005886">
    <property type="term" value="C:plasma membrane"/>
    <property type="evidence" value="ECO:0007669"/>
    <property type="project" value="UniProtKB-SubCell"/>
</dbReference>
<accession>A0A2S9K3E9</accession>
<sequence length="284" mass="30921">MAARDLALNRTGQPQAEAGRVAAAQPAGLRISRIAQDWLLPWLFPLALLLLWQLSALQGWAPEQVLPPPGAVYDSFAALLASGELWDHLQVSLVRVFSGFGIGLSAGLLLGGAMGLSPTLRDYLFPLFKAFSQVPTLGWLPLLMLLVGIDEELKFLLIAKAALVPVTINTCQGVQGVPNRYIEVARVYGFTRWQLLSRVVFPAATAPVWNGVRYGLTHAWLALVVVELLASSEGIGYLIVYGRQLFQLDLVLAAVVAVGILGLLLDKLLARTEAWLLRWRKPGL</sequence>
<keyword evidence="6 7" id="KW-0472">Membrane</keyword>
<comment type="subcellular location">
    <subcellularLocation>
        <location evidence="1 7">Cell membrane</location>
        <topology evidence="1 7">Multi-pass membrane protein</topology>
    </subcellularLocation>
</comment>
<name>A0A2S9K3E9_9BURK</name>
<dbReference type="RefSeq" id="WP_105748819.1">
    <property type="nucleotide sequence ID" value="NZ_PVLQ01000041.1"/>
</dbReference>
<feature type="transmembrane region" description="Helical" evidence="7">
    <location>
        <begin position="96"/>
        <end position="116"/>
    </location>
</feature>
<keyword evidence="10" id="KW-1185">Reference proteome</keyword>
<feature type="transmembrane region" description="Helical" evidence="7">
    <location>
        <begin position="39"/>
        <end position="61"/>
    </location>
</feature>
<feature type="transmembrane region" description="Helical" evidence="7">
    <location>
        <begin position="128"/>
        <end position="149"/>
    </location>
</feature>
<dbReference type="Proteomes" id="UP000238589">
    <property type="component" value="Unassembled WGS sequence"/>
</dbReference>
<evidence type="ECO:0000259" key="8">
    <source>
        <dbReference type="PROSITE" id="PS50928"/>
    </source>
</evidence>
<feature type="transmembrane region" description="Helical" evidence="7">
    <location>
        <begin position="219"/>
        <end position="241"/>
    </location>
</feature>
<evidence type="ECO:0000313" key="9">
    <source>
        <dbReference type="EMBL" id="PRD64905.1"/>
    </source>
</evidence>
<dbReference type="CDD" id="cd06261">
    <property type="entry name" value="TM_PBP2"/>
    <property type="match status" value="1"/>
</dbReference>
<dbReference type="Pfam" id="PF00528">
    <property type="entry name" value="BPD_transp_1"/>
    <property type="match status" value="1"/>
</dbReference>
<dbReference type="SUPFAM" id="SSF161098">
    <property type="entry name" value="MetI-like"/>
    <property type="match status" value="1"/>
</dbReference>
<dbReference type="InterPro" id="IPR000515">
    <property type="entry name" value="MetI-like"/>
</dbReference>
<dbReference type="PANTHER" id="PTHR30151:SF38">
    <property type="entry name" value="ALIPHATIC SULFONATES TRANSPORT PERMEASE PROTEIN SSUC-RELATED"/>
    <property type="match status" value="1"/>
</dbReference>
<dbReference type="PROSITE" id="PS50928">
    <property type="entry name" value="ABC_TM1"/>
    <property type="match status" value="1"/>
</dbReference>
<evidence type="ECO:0000313" key="10">
    <source>
        <dbReference type="Proteomes" id="UP000238589"/>
    </source>
</evidence>
<dbReference type="EMBL" id="PVLQ01000041">
    <property type="protein sequence ID" value="PRD64905.1"/>
    <property type="molecule type" value="Genomic_DNA"/>
</dbReference>
<dbReference type="PANTHER" id="PTHR30151">
    <property type="entry name" value="ALKANE SULFONATE ABC TRANSPORTER-RELATED, MEMBRANE SUBUNIT"/>
    <property type="match status" value="1"/>
</dbReference>
<evidence type="ECO:0000256" key="3">
    <source>
        <dbReference type="ARBA" id="ARBA00022475"/>
    </source>
</evidence>
<evidence type="ECO:0000256" key="7">
    <source>
        <dbReference type="RuleBase" id="RU363032"/>
    </source>
</evidence>
<keyword evidence="4 7" id="KW-0812">Transmembrane</keyword>
<dbReference type="Gene3D" id="1.10.3720.10">
    <property type="entry name" value="MetI-like"/>
    <property type="match status" value="1"/>
</dbReference>
<feature type="domain" description="ABC transmembrane type-1" evidence="8">
    <location>
        <begin position="85"/>
        <end position="269"/>
    </location>
</feature>
<evidence type="ECO:0000256" key="1">
    <source>
        <dbReference type="ARBA" id="ARBA00004651"/>
    </source>
</evidence>
<evidence type="ECO:0000256" key="4">
    <source>
        <dbReference type="ARBA" id="ARBA00022692"/>
    </source>
</evidence>
<evidence type="ECO:0000256" key="2">
    <source>
        <dbReference type="ARBA" id="ARBA00022448"/>
    </source>
</evidence>
<comment type="similarity">
    <text evidence="7">Belongs to the binding-protein-dependent transport system permease family.</text>
</comment>